<keyword evidence="5 6" id="KW-0408">Iron</keyword>
<dbReference type="GeneID" id="9228604"/>
<evidence type="ECO:0000313" key="7">
    <source>
        <dbReference type="EMBL" id="EEQ28279.1"/>
    </source>
</evidence>
<dbReference type="PANTHER" id="PTHR47582">
    <property type="entry name" value="P450, PUTATIVE (EUROFUNG)-RELATED"/>
    <property type="match status" value="1"/>
</dbReference>
<dbReference type="AlphaFoldDB" id="C5FEY5"/>
<dbReference type="Proteomes" id="UP000002035">
    <property type="component" value="Unassembled WGS sequence"/>
</dbReference>
<keyword evidence="3 6" id="KW-0479">Metal-binding</keyword>
<dbReference type="eggNOG" id="KOG0684">
    <property type="taxonomic scope" value="Eukaryota"/>
</dbReference>
<dbReference type="OMA" id="YGLEYFA"/>
<dbReference type="PRINTS" id="PR00465">
    <property type="entry name" value="EP450IV"/>
</dbReference>
<dbReference type="GO" id="GO:0004497">
    <property type="term" value="F:monooxygenase activity"/>
    <property type="evidence" value="ECO:0007669"/>
    <property type="project" value="InterPro"/>
</dbReference>
<dbReference type="InterPro" id="IPR053007">
    <property type="entry name" value="CYP450_monoxygenase_sec-met"/>
</dbReference>
<dbReference type="SUPFAM" id="SSF48264">
    <property type="entry name" value="Cytochrome P450"/>
    <property type="match status" value="1"/>
</dbReference>
<evidence type="ECO:0000256" key="6">
    <source>
        <dbReference type="PIRSR" id="PIRSR602403-1"/>
    </source>
</evidence>
<evidence type="ECO:0000256" key="1">
    <source>
        <dbReference type="ARBA" id="ARBA00001971"/>
    </source>
</evidence>
<evidence type="ECO:0000256" key="5">
    <source>
        <dbReference type="ARBA" id="ARBA00023004"/>
    </source>
</evidence>
<dbReference type="OrthoDB" id="3366823at2759"/>
<evidence type="ECO:0008006" key="9">
    <source>
        <dbReference type="Google" id="ProtNLM"/>
    </source>
</evidence>
<dbReference type="RefSeq" id="XP_002851063.1">
    <property type="nucleotide sequence ID" value="XM_002851017.1"/>
</dbReference>
<keyword evidence="4" id="KW-0560">Oxidoreductase</keyword>
<gene>
    <name evidence="7" type="ORF">MCYG_01167</name>
</gene>
<dbReference type="STRING" id="554155.C5FEY5"/>
<dbReference type="InterPro" id="IPR002403">
    <property type="entry name" value="Cyt_P450_E_grp-IV"/>
</dbReference>
<dbReference type="InterPro" id="IPR036396">
    <property type="entry name" value="Cyt_P450_sf"/>
</dbReference>
<organism evidence="7 8">
    <name type="scientific">Arthroderma otae (strain ATCC MYA-4605 / CBS 113480)</name>
    <name type="common">Microsporum canis</name>
    <dbReference type="NCBI Taxonomy" id="554155"/>
    <lineage>
        <taxon>Eukaryota</taxon>
        <taxon>Fungi</taxon>
        <taxon>Dikarya</taxon>
        <taxon>Ascomycota</taxon>
        <taxon>Pezizomycotina</taxon>
        <taxon>Eurotiomycetes</taxon>
        <taxon>Eurotiomycetidae</taxon>
        <taxon>Onygenales</taxon>
        <taxon>Arthrodermataceae</taxon>
        <taxon>Microsporum</taxon>
    </lineage>
</organism>
<keyword evidence="6" id="KW-0349">Heme</keyword>
<dbReference type="HOGENOM" id="CLU_018012_4_2_1"/>
<dbReference type="VEuPathDB" id="FungiDB:MCYG_01167"/>
<accession>C5FEY5</accession>
<evidence type="ECO:0000256" key="4">
    <source>
        <dbReference type="ARBA" id="ARBA00023002"/>
    </source>
</evidence>
<dbReference type="PANTHER" id="PTHR47582:SF1">
    <property type="entry name" value="P450, PUTATIVE (EUROFUNG)-RELATED"/>
    <property type="match status" value="1"/>
</dbReference>
<dbReference type="GO" id="GO:0005506">
    <property type="term" value="F:iron ion binding"/>
    <property type="evidence" value="ECO:0007669"/>
    <property type="project" value="InterPro"/>
</dbReference>
<keyword evidence="8" id="KW-1185">Reference proteome</keyword>
<dbReference type="InterPro" id="IPR001128">
    <property type="entry name" value="Cyt_P450"/>
</dbReference>
<evidence type="ECO:0000256" key="2">
    <source>
        <dbReference type="ARBA" id="ARBA00010617"/>
    </source>
</evidence>
<name>C5FEY5_ARTOC</name>
<evidence type="ECO:0000313" key="8">
    <source>
        <dbReference type="Proteomes" id="UP000002035"/>
    </source>
</evidence>
<dbReference type="Gene3D" id="1.10.630.10">
    <property type="entry name" value="Cytochrome P450"/>
    <property type="match status" value="1"/>
</dbReference>
<dbReference type="Pfam" id="PF00067">
    <property type="entry name" value="p450"/>
    <property type="match status" value="1"/>
</dbReference>
<feature type="binding site" description="axial binding residue" evidence="6">
    <location>
        <position position="455"/>
    </location>
    <ligand>
        <name>heme</name>
        <dbReference type="ChEBI" id="CHEBI:30413"/>
    </ligand>
    <ligandPart>
        <name>Fe</name>
        <dbReference type="ChEBI" id="CHEBI:18248"/>
    </ligandPart>
</feature>
<dbReference type="GO" id="GO:0020037">
    <property type="term" value="F:heme binding"/>
    <property type="evidence" value="ECO:0007669"/>
    <property type="project" value="InterPro"/>
</dbReference>
<reference evidence="8" key="1">
    <citation type="journal article" date="2012" name="MBio">
        <title>Comparative genome analysis of Trichophyton rubrum and related dermatophytes reveals candidate genes involved in infection.</title>
        <authorList>
            <person name="Martinez D.A."/>
            <person name="Oliver B.G."/>
            <person name="Graeser Y."/>
            <person name="Goldberg J.M."/>
            <person name="Li W."/>
            <person name="Martinez-Rossi N.M."/>
            <person name="Monod M."/>
            <person name="Shelest E."/>
            <person name="Barton R.C."/>
            <person name="Birch E."/>
            <person name="Brakhage A.A."/>
            <person name="Chen Z."/>
            <person name="Gurr S.J."/>
            <person name="Heiman D."/>
            <person name="Heitman J."/>
            <person name="Kosti I."/>
            <person name="Rossi A."/>
            <person name="Saif S."/>
            <person name="Samalova M."/>
            <person name="Saunders C.W."/>
            <person name="Shea T."/>
            <person name="Summerbell R.C."/>
            <person name="Xu J."/>
            <person name="Young S."/>
            <person name="Zeng Q."/>
            <person name="Birren B.W."/>
            <person name="Cuomo C.A."/>
            <person name="White T.C."/>
        </authorList>
    </citation>
    <scope>NUCLEOTIDE SEQUENCE [LARGE SCALE GENOMIC DNA]</scope>
    <source>
        <strain evidence="8">ATCC MYA-4605 / CBS 113480</strain>
    </source>
</reference>
<proteinExistence type="inferred from homology"/>
<dbReference type="EMBL" id="DS995701">
    <property type="protein sequence ID" value="EEQ28279.1"/>
    <property type="molecule type" value="Genomic_DNA"/>
</dbReference>
<comment type="similarity">
    <text evidence="2">Belongs to the cytochrome P450 family.</text>
</comment>
<dbReference type="CDD" id="cd11040">
    <property type="entry name" value="CYP7_CYP8-like"/>
    <property type="match status" value="1"/>
</dbReference>
<comment type="cofactor">
    <cofactor evidence="1 6">
        <name>heme</name>
        <dbReference type="ChEBI" id="CHEBI:30413"/>
    </cofactor>
</comment>
<protein>
    <recommendedName>
        <fullName evidence="9">Cytochrome P450</fullName>
    </recommendedName>
</protein>
<evidence type="ECO:0000256" key="3">
    <source>
        <dbReference type="ARBA" id="ARBA00022723"/>
    </source>
</evidence>
<dbReference type="GO" id="GO:0016705">
    <property type="term" value="F:oxidoreductase activity, acting on paired donors, with incorporation or reduction of molecular oxygen"/>
    <property type="evidence" value="ECO:0007669"/>
    <property type="project" value="InterPro"/>
</dbReference>
<sequence length="537" mass="59545">MTDIIPVLVSLGLVSLLAYLLRASWNPKTQSPEPPSIPSQIPPIGHLAGFVYYGLEYFRLQSARTALPAFTMDMFFNKVYVIRSPRLVSAVRRSHRTLSFDPLVTRTAECVGGISGCGLDRIREKASQGQGLGHHTVVALRPTLLGKGLDQMNEIMVSCLQSSVQELRPHRGRVDLYGWCRLAMTIASTEAVYGPLNPYSQISAREAYWLARYPFKLFFNAAFLELTENVCTMYREVEENLSFLMIGIAPWLVARKAWKGRQHLAQAFLQYYQSGGHLNASELAYARWQSQNEAGAALEDIARLEVVMGLGLLSNTVPTSFWVIFDIFSRPKLVQEIRDEICGKVLSISPDGVYTVDLADVQERCSLLLASFQETLRIRSNSAQFRMVYEDTMLDDSCLVKAGSIIVMPAAVINRDESVWGPTPDDFNPQQFLAPGVKRHKASAFMSFGTSPHICAGRHFATGEILALITMLILQFDISPVGDGWIEPAANVKAVAASLSPPVGQTPVIFSERQELKGVKWDFKVTPGKGRYSLVTG</sequence>